<dbReference type="RefSeq" id="WP_052716861.1">
    <property type="nucleotide sequence ID" value="NZ_CP009509.1"/>
</dbReference>
<dbReference type="InterPro" id="IPR005537">
    <property type="entry name" value="RAMP_III_fam"/>
</dbReference>
<proteinExistence type="predicted"/>
<dbReference type="HOGENOM" id="CLU_053305_2_2_2"/>
<dbReference type="Pfam" id="PF03787">
    <property type="entry name" value="RAMPs"/>
    <property type="match status" value="1"/>
</dbReference>
<dbReference type="InterPro" id="IPR010172">
    <property type="entry name" value="CRISPR-assoc_prot_TM1791"/>
</dbReference>
<evidence type="ECO:0000256" key="1">
    <source>
        <dbReference type="ARBA" id="ARBA00023118"/>
    </source>
</evidence>
<evidence type="ECO:0000313" key="4">
    <source>
        <dbReference type="Proteomes" id="UP000033058"/>
    </source>
</evidence>
<accession>A0A0E3PXW7</accession>
<dbReference type="EMBL" id="CP009509">
    <property type="protein sequence ID" value="AKB40297.1"/>
    <property type="molecule type" value="Genomic_DNA"/>
</dbReference>
<protein>
    <submittedName>
        <fullName evidence="3">CRISPR-associated RAMP Cmr6</fullName>
    </submittedName>
</protein>
<dbReference type="PANTHER" id="PTHR39965">
    <property type="entry name" value="CRISPR SYSTEM CMR SUBUNIT CMR6"/>
    <property type="match status" value="1"/>
</dbReference>
<dbReference type="PANTHER" id="PTHR39965:SF1">
    <property type="entry name" value="CRISPR SYSTEM CMR SUBUNIT CMR6"/>
    <property type="match status" value="1"/>
</dbReference>
<organism evidence="3 4">
    <name type="scientific">Methanosarcina mazei WWM610</name>
    <dbReference type="NCBI Taxonomy" id="1434117"/>
    <lineage>
        <taxon>Archaea</taxon>
        <taxon>Methanobacteriati</taxon>
        <taxon>Methanobacteriota</taxon>
        <taxon>Stenosarchaea group</taxon>
        <taxon>Methanomicrobia</taxon>
        <taxon>Methanosarcinales</taxon>
        <taxon>Methanosarcinaceae</taxon>
        <taxon>Methanosarcina</taxon>
    </lineage>
</organism>
<keyword evidence="1" id="KW-0051">Antiviral defense</keyword>
<evidence type="ECO:0000313" key="3">
    <source>
        <dbReference type="EMBL" id="AKB40297.1"/>
    </source>
</evidence>
<evidence type="ECO:0000259" key="2">
    <source>
        <dbReference type="Pfam" id="PF03787"/>
    </source>
</evidence>
<dbReference type="AlphaFoldDB" id="A0A0E3PXW7"/>
<dbReference type="GO" id="GO:0051607">
    <property type="term" value="P:defense response to virus"/>
    <property type="evidence" value="ECO:0007669"/>
    <property type="project" value="UniProtKB-KW"/>
</dbReference>
<dbReference type="PATRIC" id="fig|1434117.4.peg.1660"/>
<reference evidence="3 4" key="1">
    <citation type="submission" date="2014-07" db="EMBL/GenBank/DDBJ databases">
        <title>Methanogenic archaea and the global carbon cycle.</title>
        <authorList>
            <person name="Henriksen J.R."/>
            <person name="Luke J."/>
            <person name="Reinhart S."/>
            <person name="Benedict M.N."/>
            <person name="Youngblut N.D."/>
            <person name="Metcalf M.E."/>
            <person name="Whitaker R.J."/>
            <person name="Metcalf W.W."/>
        </authorList>
    </citation>
    <scope>NUCLEOTIDE SEQUENCE [LARGE SCALE GENOMIC DNA]</scope>
    <source>
        <strain evidence="3 4">WWM610</strain>
    </source>
</reference>
<dbReference type="Proteomes" id="UP000033058">
    <property type="component" value="Chromosome"/>
</dbReference>
<gene>
    <name evidence="3" type="ORF">MSMAW_1306</name>
</gene>
<feature type="domain" description="CRISPR type III-associated protein" evidence="2">
    <location>
        <begin position="96"/>
        <end position="274"/>
    </location>
</feature>
<dbReference type="NCBIfam" id="TIGR01898">
    <property type="entry name" value="cas_TM1791_cmr6"/>
    <property type="match status" value="1"/>
</dbReference>
<sequence length="274" mass="31467">MVLENSQWRKNIKHVREISTSIDVNPALIFDKYFLWGATGDGFPTLNNEDNPRDKETCRFKHIKKITKYKIPLSTAQYNLLKNRKNSLPKTLPFSLSTNTRVIVNHGGESILENSISIHPYYGFPVIPGSAIKGVTRHYCEEFEDLDKDIVNMIFGNSPDEKNSQKGSIIFLDAWPKNLDRKYMYDFFEMDVFTPHYQDYYQKKKLPSDDQNPVPVYFLAVKKGVEFEFAIAPALGHSKGNLEEDLKLVKELVINSLKTFGVGAKTDSSYGYFK</sequence>
<dbReference type="GeneID" id="24850997"/>
<name>A0A0E3PXW7_METMZ</name>